<dbReference type="PROSITE" id="PS50068">
    <property type="entry name" value="LDLRA_2"/>
    <property type="match status" value="1"/>
</dbReference>
<keyword evidence="5" id="KW-0732">Signal</keyword>
<accession>A0A5K3FLS6</accession>
<dbReference type="Gene3D" id="2.60.120.290">
    <property type="entry name" value="Spermadhesin, CUB domain"/>
    <property type="match status" value="1"/>
</dbReference>
<keyword evidence="4" id="KW-0812">Transmembrane</keyword>
<dbReference type="SUPFAM" id="SSF57424">
    <property type="entry name" value="LDL receptor-like module"/>
    <property type="match status" value="1"/>
</dbReference>
<dbReference type="SUPFAM" id="SSF49854">
    <property type="entry name" value="Spermadhesin, CUB domain"/>
    <property type="match status" value="1"/>
</dbReference>
<evidence type="ECO:0000256" key="3">
    <source>
        <dbReference type="SAM" id="MobiDB-lite"/>
    </source>
</evidence>
<dbReference type="SMART" id="SM00192">
    <property type="entry name" value="LDLa"/>
    <property type="match status" value="1"/>
</dbReference>
<evidence type="ECO:0000256" key="2">
    <source>
        <dbReference type="PROSITE-ProRule" id="PRU00124"/>
    </source>
</evidence>
<feature type="compositionally biased region" description="Gly residues" evidence="3">
    <location>
        <begin position="514"/>
        <end position="523"/>
    </location>
</feature>
<dbReference type="Gene3D" id="4.10.400.10">
    <property type="entry name" value="Low-density Lipoprotein Receptor"/>
    <property type="match status" value="1"/>
</dbReference>
<keyword evidence="4" id="KW-0472">Membrane</keyword>
<feature type="region of interest" description="Disordered" evidence="3">
    <location>
        <begin position="393"/>
        <end position="417"/>
    </location>
</feature>
<comment type="caution">
    <text evidence="2">Lacks conserved residue(s) required for the propagation of feature annotation.</text>
</comment>
<dbReference type="InterPro" id="IPR000859">
    <property type="entry name" value="CUB_dom"/>
</dbReference>
<evidence type="ECO:0000256" key="5">
    <source>
        <dbReference type="SAM" id="SignalP"/>
    </source>
</evidence>
<protein>
    <submittedName>
        <fullName evidence="7">CUB domain-containing protein</fullName>
    </submittedName>
</protein>
<evidence type="ECO:0000256" key="1">
    <source>
        <dbReference type="ARBA" id="ARBA00023157"/>
    </source>
</evidence>
<name>A0A5K3FLS6_MESCO</name>
<feature type="compositionally biased region" description="Low complexity" evidence="3">
    <location>
        <begin position="584"/>
        <end position="597"/>
    </location>
</feature>
<dbReference type="PROSITE" id="PS01180">
    <property type="entry name" value="CUB"/>
    <property type="match status" value="1"/>
</dbReference>
<dbReference type="InterPro" id="IPR042333">
    <property type="entry name" value="LRAD2/Mig-13-like"/>
</dbReference>
<feature type="region of interest" description="Disordered" evidence="3">
    <location>
        <begin position="514"/>
        <end position="634"/>
    </location>
</feature>
<feature type="domain" description="CUB" evidence="6">
    <location>
        <begin position="60"/>
        <end position="201"/>
    </location>
</feature>
<dbReference type="InterPro" id="IPR002172">
    <property type="entry name" value="LDrepeatLR_classA_rpt"/>
</dbReference>
<sequence length="634" mass="67370">MRVLCCVFSLLIASLLCVRTSLSGVRPRKYILTRDCALMPTAIVGLEEQHTKILRIDDLVGGAVIYSHDFESVSQVNSTTTLISQNAFSRYPLGFSCEVVVHAPIENGRIMLTISSFFIPSSDRTCKDDFLYVFDSNTARSKAMPEAGGEQGLCLSHYPKIPVVSSRSYICIAFHTSNAPMLRFPPTETMVPGFKIVVTAFQETKTASCSSSRFYCGETAGGGSNSGGRQTARGPSVASSTSTGICVSESVRCDGVINCPDGKDESPSMCEQFAAGSSLDVDGGWLAQFLSLGLGTSVSIVLVVALVLLFCVGCIICACCHRGRSSTNGFNGGRATGTSGGGGGVDYGGAGTDISVAVNGSGHKPPDSFRAMMPPSQHQQLVLPPAKSVGDLYPPHQQPPNSPLVQSRQYPTPPPSTAWNMQSGCCPTQWYPTQHPHQLQGHLPALASDPSIMSTTDACCYPAVATTNPPTNVPTSLQQQQQHQQHLMQSTRYLYQHPEDPVRADGGIVYLGEIGGGGSGSGGSRLAAGSRRPRRRSSRALDTQSSSSVGGGPSTRDAQSAEGAPRTTSNSSLSVGHPSWSSSRGATANNHGAGNNATRHHRHRRRRHGGNKQSHHRHQQHTETSEKIAFPVEL</sequence>
<dbReference type="PANTHER" id="PTHR24652">
    <property type="entry name" value="LOW-DENSITY LIPOPROTEIN RECEPTOR CLASS A DOMAIN-CONTAINING PROTEIN 2"/>
    <property type="match status" value="1"/>
</dbReference>
<proteinExistence type="predicted"/>
<keyword evidence="4" id="KW-1133">Transmembrane helix</keyword>
<dbReference type="InterPro" id="IPR036055">
    <property type="entry name" value="LDL_receptor-like_sf"/>
</dbReference>
<feature type="compositionally biased region" description="Basic residues" evidence="3">
    <location>
        <begin position="598"/>
        <end position="619"/>
    </location>
</feature>
<feature type="compositionally biased region" description="Polar residues" evidence="3">
    <location>
        <begin position="566"/>
        <end position="583"/>
    </location>
</feature>
<keyword evidence="1" id="KW-1015">Disulfide bond</keyword>
<dbReference type="AlphaFoldDB" id="A0A5K3FLS6"/>
<dbReference type="InterPro" id="IPR035914">
    <property type="entry name" value="Sperma_CUB_dom_sf"/>
</dbReference>
<organism evidence="7">
    <name type="scientific">Mesocestoides corti</name>
    <name type="common">Flatworm</name>
    <dbReference type="NCBI Taxonomy" id="53468"/>
    <lineage>
        <taxon>Eukaryota</taxon>
        <taxon>Metazoa</taxon>
        <taxon>Spiralia</taxon>
        <taxon>Lophotrochozoa</taxon>
        <taxon>Platyhelminthes</taxon>
        <taxon>Cestoda</taxon>
        <taxon>Eucestoda</taxon>
        <taxon>Cyclophyllidea</taxon>
        <taxon>Mesocestoididae</taxon>
        <taxon>Mesocestoides</taxon>
    </lineage>
</organism>
<feature type="signal peptide" evidence="5">
    <location>
        <begin position="1"/>
        <end position="17"/>
    </location>
</feature>
<dbReference type="WBParaSite" id="MCU_008835-RA">
    <property type="protein sequence ID" value="MCU_008835-RA"/>
    <property type="gene ID" value="MCU_008835"/>
</dbReference>
<reference evidence="7" key="1">
    <citation type="submission" date="2019-11" db="UniProtKB">
        <authorList>
            <consortium name="WormBaseParasite"/>
        </authorList>
    </citation>
    <scope>IDENTIFICATION</scope>
</reference>
<evidence type="ECO:0000259" key="6">
    <source>
        <dbReference type="PROSITE" id="PS01180"/>
    </source>
</evidence>
<dbReference type="CDD" id="cd00112">
    <property type="entry name" value="LDLa"/>
    <property type="match status" value="1"/>
</dbReference>
<evidence type="ECO:0000313" key="7">
    <source>
        <dbReference type="WBParaSite" id="MCU_008835-RA"/>
    </source>
</evidence>
<feature type="region of interest" description="Disordered" evidence="3">
    <location>
        <begin position="221"/>
        <end position="241"/>
    </location>
</feature>
<evidence type="ECO:0000256" key="4">
    <source>
        <dbReference type="SAM" id="Phobius"/>
    </source>
</evidence>
<feature type="chain" id="PRO_5024388155" evidence="5">
    <location>
        <begin position="18"/>
        <end position="634"/>
    </location>
</feature>
<feature type="transmembrane region" description="Helical" evidence="4">
    <location>
        <begin position="298"/>
        <end position="320"/>
    </location>
</feature>